<evidence type="ECO:0000256" key="5">
    <source>
        <dbReference type="ARBA" id="ARBA00022989"/>
    </source>
</evidence>
<proteinExistence type="predicted"/>
<dbReference type="PANTHER" id="PTHR14969">
    <property type="entry name" value="SPHINGOSINE-1-PHOSPHATE PHOSPHOHYDROLASE"/>
    <property type="match status" value="1"/>
</dbReference>
<organism evidence="9 10">
    <name type="scientific">Ruminococcus bromii</name>
    <dbReference type="NCBI Taxonomy" id="40518"/>
    <lineage>
        <taxon>Bacteria</taxon>
        <taxon>Bacillati</taxon>
        <taxon>Bacillota</taxon>
        <taxon>Clostridia</taxon>
        <taxon>Eubacteriales</taxon>
        <taxon>Oscillospiraceae</taxon>
        <taxon>Ruminococcus</taxon>
    </lineage>
</organism>
<evidence type="ECO:0000256" key="4">
    <source>
        <dbReference type="ARBA" id="ARBA00022801"/>
    </source>
</evidence>
<protein>
    <submittedName>
        <fullName evidence="9">Undecaprenyl-diphosphatase BcrC</fullName>
        <ecNumber evidence="9">3.6.1.27</ecNumber>
    </submittedName>
</protein>
<evidence type="ECO:0000256" key="1">
    <source>
        <dbReference type="ARBA" id="ARBA00004651"/>
    </source>
</evidence>
<dbReference type="CDD" id="cd03392">
    <property type="entry name" value="PAP2_like_2"/>
    <property type="match status" value="1"/>
</dbReference>
<feature type="transmembrane region" description="Helical" evidence="7">
    <location>
        <begin position="33"/>
        <end position="54"/>
    </location>
</feature>
<keyword evidence="3 7" id="KW-0812">Transmembrane</keyword>
<keyword evidence="2" id="KW-1003">Cell membrane</keyword>
<dbReference type="SUPFAM" id="SSF48317">
    <property type="entry name" value="Acid phosphatase/Vanadium-dependent haloperoxidase"/>
    <property type="match status" value="1"/>
</dbReference>
<feature type="domain" description="Phosphatidic acid phosphatase type 2/haloperoxidase" evidence="8">
    <location>
        <begin position="60"/>
        <end position="181"/>
    </location>
</feature>
<dbReference type="AlphaFoldDB" id="A0A2N0UZA6"/>
<evidence type="ECO:0000259" key="8">
    <source>
        <dbReference type="SMART" id="SM00014"/>
    </source>
</evidence>
<comment type="caution">
    <text evidence="9">The sequence shown here is derived from an EMBL/GenBank/DDBJ whole genome shotgun (WGS) entry which is preliminary data.</text>
</comment>
<dbReference type="EC" id="3.6.1.27" evidence="9"/>
<keyword evidence="6 7" id="KW-0472">Membrane</keyword>
<evidence type="ECO:0000256" key="3">
    <source>
        <dbReference type="ARBA" id="ARBA00022692"/>
    </source>
</evidence>
<dbReference type="Pfam" id="PF01569">
    <property type="entry name" value="PAP2"/>
    <property type="match status" value="1"/>
</dbReference>
<dbReference type="SMART" id="SM00014">
    <property type="entry name" value="acidPPc"/>
    <property type="match status" value="1"/>
</dbReference>
<comment type="subcellular location">
    <subcellularLocation>
        <location evidence="1">Cell membrane</location>
        <topology evidence="1">Multi-pass membrane protein</topology>
    </subcellularLocation>
</comment>
<dbReference type="GeneID" id="93767880"/>
<evidence type="ECO:0000256" key="2">
    <source>
        <dbReference type="ARBA" id="ARBA00022475"/>
    </source>
</evidence>
<feature type="transmembrane region" description="Helical" evidence="7">
    <location>
        <begin position="140"/>
        <end position="160"/>
    </location>
</feature>
<keyword evidence="5 7" id="KW-1133">Transmembrane helix</keyword>
<dbReference type="InterPro" id="IPR036938">
    <property type="entry name" value="PAP2/HPO_sf"/>
</dbReference>
<dbReference type="PANTHER" id="PTHR14969:SF62">
    <property type="entry name" value="DECAPRENYLPHOSPHORYL-5-PHOSPHORIBOSE PHOSPHATASE RV3807C-RELATED"/>
    <property type="match status" value="1"/>
</dbReference>
<accession>A0A2N0UZA6</accession>
<dbReference type="GO" id="GO:0005886">
    <property type="term" value="C:plasma membrane"/>
    <property type="evidence" value="ECO:0007669"/>
    <property type="project" value="UniProtKB-SubCell"/>
</dbReference>
<evidence type="ECO:0000256" key="7">
    <source>
        <dbReference type="SAM" id="Phobius"/>
    </source>
</evidence>
<feature type="transmembrane region" description="Helical" evidence="7">
    <location>
        <begin position="60"/>
        <end position="79"/>
    </location>
</feature>
<feature type="transmembrane region" description="Helical" evidence="7">
    <location>
        <begin position="166"/>
        <end position="184"/>
    </location>
</feature>
<reference evidence="9" key="1">
    <citation type="journal article" date="2018" name="Environ. Microbiol.">
        <title>Sporulation capability and amylosome conservation among diverse human colonic and rumen isolates of the keystone starch-degrader Ruminococcus bromii.</title>
        <authorList>
            <person name="Mukhopadhya I."/>
            <person name="Morais S."/>
            <person name="Laverde-Gomez J."/>
            <person name="Sheridan P.O."/>
            <person name="Walker A.W."/>
            <person name="Kelly W."/>
            <person name="Klieve A.V."/>
            <person name="Ouwerkerk D."/>
            <person name="Duncan S.H."/>
            <person name="Louis P."/>
            <person name="Koropatkin N."/>
            <person name="Cockburn D."/>
            <person name="Kibler R."/>
            <person name="Cooper P.J."/>
            <person name="Sandoval C."/>
            <person name="Crost E."/>
            <person name="Juge N."/>
            <person name="Bayer E.A."/>
            <person name="Flint H.J."/>
        </authorList>
    </citation>
    <scope>NUCLEOTIDE SEQUENCE [LARGE SCALE GENOMIC DNA]</scope>
    <source>
        <strain evidence="9">ATCC 27255</strain>
    </source>
</reference>
<sequence>MSFFDMIQSFDTSVLEFIQNTFKCSFLDPIMAFFSYMGEMGLFWIAVGIVFIIFKKTRSMGVMMLVAMAIGFLIGEIGIKNLINRPRPFMVNIDYSTRPSELNPGSGLNIAIPSGSSFPSGHSCSSLAAATVMLIKDKRFGIPALVIALLIVFSRLYNYVHYPSDVLCGMLLGVICAVVVVLVFKKTGLDNRLSPQKVKEG</sequence>
<dbReference type="Gene3D" id="1.20.144.10">
    <property type="entry name" value="Phosphatidic acid phosphatase type 2/haloperoxidase"/>
    <property type="match status" value="1"/>
</dbReference>
<dbReference type="InterPro" id="IPR000326">
    <property type="entry name" value="PAP2/HPO"/>
</dbReference>
<dbReference type="Proteomes" id="UP000233425">
    <property type="component" value="Unassembled WGS sequence"/>
</dbReference>
<evidence type="ECO:0000256" key="6">
    <source>
        <dbReference type="ARBA" id="ARBA00023136"/>
    </source>
</evidence>
<dbReference type="GO" id="GO:0050380">
    <property type="term" value="F:undecaprenyl-diphosphatase activity"/>
    <property type="evidence" value="ECO:0007669"/>
    <property type="project" value="UniProtKB-EC"/>
</dbReference>
<keyword evidence="4 9" id="KW-0378">Hydrolase</keyword>
<keyword evidence="10" id="KW-1185">Reference proteome</keyword>
<name>A0A2N0UZA6_9FIRM</name>
<gene>
    <name evidence="9" type="primary">bcrC</name>
    <name evidence="9" type="ORF">RBATCC27255_00483</name>
</gene>
<evidence type="ECO:0000313" key="10">
    <source>
        <dbReference type="Proteomes" id="UP000233425"/>
    </source>
</evidence>
<dbReference type="RefSeq" id="WP_101028585.1">
    <property type="nucleotide sequence ID" value="NZ_CABMMZ010000028.1"/>
</dbReference>
<dbReference type="EMBL" id="NNSR01000028">
    <property type="protein sequence ID" value="PKD32275.1"/>
    <property type="molecule type" value="Genomic_DNA"/>
</dbReference>
<evidence type="ECO:0000313" key="9">
    <source>
        <dbReference type="EMBL" id="PKD32275.1"/>
    </source>
</evidence>